<evidence type="ECO:0008006" key="4">
    <source>
        <dbReference type="Google" id="ProtNLM"/>
    </source>
</evidence>
<feature type="transmembrane region" description="Helical" evidence="1">
    <location>
        <begin position="100"/>
        <end position="118"/>
    </location>
</feature>
<evidence type="ECO:0000256" key="1">
    <source>
        <dbReference type="SAM" id="Phobius"/>
    </source>
</evidence>
<feature type="transmembrane region" description="Helical" evidence="1">
    <location>
        <begin position="285"/>
        <end position="304"/>
    </location>
</feature>
<comment type="caution">
    <text evidence="2">The sequence shown here is derived from an EMBL/GenBank/DDBJ whole genome shotgun (WGS) entry which is preliminary data.</text>
</comment>
<feature type="transmembrane region" description="Helical" evidence="1">
    <location>
        <begin position="217"/>
        <end position="238"/>
    </location>
</feature>
<feature type="transmembrane region" description="Helical" evidence="1">
    <location>
        <begin position="5"/>
        <end position="23"/>
    </location>
</feature>
<accession>A0A1G2EQ81</accession>
<proteinExistence type="predicted"/>
<feature type="transmembrane region" description="Helical" evidence="1">
    <location>
        <begin position="378"/>
        <end position="394"/>
    </location>
</feature>
<dbReference type="Proteomes" id="UP000176326">
    <property type="component" value="Unassembled WGS sequence"/>
</dbReference>
<dbReference type="EMBL" id="MHMN01000039">
    <property type="protein sequence ID" value="OGZ27953.1"/>
    <property type="molecule type" value="Genomic_DNA"/>
</dbReference>
<feature type="transmembrane region" description="Helical" evidence="1">
    <location>
        <begin position="147"/>
        <end position="166"/>
    </location>
</feature>
<sequence length="548" mass="63183">MKKIIWFYLLFCLVITVAIFWPFSRMTATTLPNAVDPIFYAWNLDHNLRSATRGFRDLFNTNIFYPEGNTLAFSDTLYAQTLFAAPIILLTKNPVLAENLYILLTFPLAAVAMFFLSYEITRHTWASALSGIFFAFSYPRLAQIGHVPMISSQWIPLVILFFLKFLKNGSGKNLLLTFLFYVLGVTSSVYFGILLIPVIAVAFFVEPKKWKNLLKNLSIWFIPMTIILGIVLYPYIRLKAEYPDIKRSLEDTGRLSAKSNDYITILPTSLLANSGLFHIDINEKPLYPTLTLFALAMLGIFLGWKKQKKYVLFFAVCAIGAYFLSLGPTTSTSPYTLLYRLFPLMQIVRVPARFAIVAVFSLAGLAAIGLSSIKKKKFLIIALILFLIEVWQINTPSVSIPTGENIPAVYQWLKKQPDSTIIVELPLRPLWRGISMEEQLMRTYRETRDEDVYASETYRIYFSTLHHKRMLNGYSGFFPQIYHDQAGLLDNFPTPESLAMLKKQQVRYILIHAWQYTDKSFSDIKRQIYQYPELRLIQQFDDDYVYEL</sequence>
<feature type="transmembrane region" description="Helical" evidence="1">
    <location>
        <begin position="178"/>
        <end position="205"/>
    </location>
</feature>
<evidence type="ECO:0000313" key="2">
    <source>
        <dbReference type="EMBL" id="OGZ27953.1"/>
    </source>
</evidence>
<dbReference type="AlphaFoldDB" id="A0A1G2EQ81"/>
<feature type="transmembrane region" description="Helical" evidence="1">
    <location>
        <begin position="350"/>
        <end position="371"/>
    </location>
</feature>
<gene>
    <name evidence="2" type="ORF">A2427_00675</name>
</gene>
<keyword evidence="1" id="KW-0812">Transmembrane</keyword>
<keyword evidence="1" id="KW-0472">Membrane</keyword>
<reference evidence="2 3" key="1">
    <citation type="journal article" date="2016" name="Nat. Commun.">
        <title>Thousands of microbial genomes shed light on interconnected biogeochemical processes in an aquifer system.</title>
        <authorList>
            <person name="Anantharaman K."/>
            <person name="Brown C.T."/>
            <person name="Hug L.A."/>
            <person name="Sharon I."/>
            <person name="Castelle C.J."/>
            <person name="Probst A.J."/>
            <person name="Thomas B.C."/>
            <person name="Singh A."/>
            <person name="Wilkins M.J."/>
            <person name="Karaoz U."/>
            <person name="Brodie E.L."/>
            <person name="Williams K.H."/>
            <person name="Hubbard S.S."/>
            <person name="Banfield J.F."/>
        </authorList>
    </citation>
    <scope>NUCLEOTIDE SEQUENCE [LARGE SCALE GENOMIC DNA]</scope>
</reference>
<evidence type="ECO:0000313" key="3">
    <source>
        <dbReference type="Proteomes" id="UP000176326"/>
    </source>
</evidence>
<name>A0A1G2EQ81_9BACT</name>
<feature type="transmembrane region" description="Helical" evidence="1">
    <location>
        <begin position="259"/>
        <end position="279"/>
    </location>
</feature>
<keyword evidence="1" id="KW-1133">Transmembrane helix</keyword>
<organism evidence="2 3">
    <name type="scientific">Candidatus Nealsonbacteria bacterium RIFOXYC1_FULL_40_7</name>
    <dbReference type="NCBI Taxonomy" id="1801678"/>
    <lineage>
        <taxon>Bacteria</taxon>
        <taxon>Candidatus Nealsoniibacteriota</taxon>
    </lineage>
</organism>
<protein>
    <recommendedName>
        <fullName evidence="4">Glycosyltransferase RgtA/B/C/D-like domain-containing protein</fullName>
    </recommendedName>
</protein>
<feature type="transmembrane region" description="Helical" evidence="1">
    <location>
        <begin position="311"/>
        <end position="330"/>
    </location>
</feature>